<dbReference type="InParanoid" id="A0A6P7J9M9"/>
<accession>A0A6P7J9M9</accession>
<dbReference type="PANTHER" id="PTHR12837:SF9">
    <property type="entry name" value="POLY(ADP-RIBOSE) GLYCOHYDROLASE"/>
    <property type="match status" value="1"/>
</dbReference>
<dbReference type="GO" id="GO:0004649">
    <property type="term" value="F:poly(ADP-ribose) glycohydrolase activity"/>
    <property type="evidence" value="ECO:0007669"/>
    <property type="project" value="UniProtKB-EC"/>
</dbReference>
<dbReference type="Pfam" id="PF20811">
    <property type="entry name" value="PARG_cat_N"/>
    <property type="match status" value="1"/>
</dbReference>
<comment type="similarity">
    <text evidence="1">Belongs to the poly(ADP-ribose) glycohydrolase family.</text>
</comment>
<feature type="active site" evidence="4">
    <location>
        <position position="419"/>
    </location>
</feature>
<feature type="domain" description="PARG catalytic Macro" evidence="6">
    <location>
        <begin position="369"/>
        <end position="568"/>
    </location>
</feature>
<sequence>MLPLSSGRSFEMASKGDPKESRTAGEPGRDRSSSQTGSSQPPIPGPASSPEPCSSAGGSSGADPQGPEQKESRTAEKQEEPQQPPGRDRSSSSSQTTKHNQDNSADPQGPEQKQSTSSCCQLEDLKKRPQCNSTLGELTYSRRHFVLIDVDEFNSKTNKGRISPHKGTHQWSSHFVKMLGSQKVSRSGDMQERRAQVIMELSRLSSAESLEVEEVEDAIMRYNPKYRGQWKFDALSEFMKRVSKQEQDHYHTLLPKMAALALRLPEVVRKAVPLLRTGHTRAITLSQRQISCLLANAFFCTFPHRNTTSRNAEYANYPSINFSSLFGNWSQRKQEKLRAILHYFNVVTDENTTPEGLVTFERRCLKDPPAWRSCKELLQKLHVTSGGSIETNGTGLLQVDFACSMIGGGVLGSGLVQEEILFLINPELIVSRLFTEKLQDDECLLITGTQQFSCYSGYSDSFRWLSPHEDTLTRDEWARLNRQILAIDAVKFRDRKDQYNMSAITRELNKAYCGFKKQENEEHDVATGKWGCGAFNGDPQLKALIQLMAAAKADRGLAFFTFGDERLNQDLQKMHHLLVTERITVERLYGLLDSYCTEMKKKRPHVDLFQFIRNKISGSWLTKVIPCWKKKC</sequence>
<dbReference type="GO" id="GO:1990966">
    <property type="term" value="P:ATP generation from poly-ADP-D-ribose"/>
    <property type="evidence" value="ECO:0007669"/>
    <property type="project" value="TreeGrafter"/>
</dbReference>
<keyword evidence="8" id="KW-1185">Reference proteome</keyword>
<dbReference type="InterPro" id="IPR046372">
    <property type="entry name" value="PARG_cat_C"/>
</dbReference>
<feature type="compositionally biased region" description="Polar residues" evidence="5">
    <location>
        <begin position="91"/>
        <end position="120"/>
    </location>
</feature>
<dbReference type="GO" id="GO:0009225">
    <property type="term" value="P:nucleotide-sugar metabolic process"/>
    <property type="evidence" value="ECO:0007669"/>
    <property type="project" value="TreeGrafter"/>
</dbReference>
<dbReference type="EC" id="3.2.1.143" evidence="2"/>
<proteinExistence type="inferred from homology"/>
<protein>
    <recommendedName>
        <fullName evidence="2">poly(ADP-ribose) glycohydrolase</fullName>
        <ecNumber evidence="2">3.2.1.143</ecNumber>
    </recommendedName>
</protein>
<dbReference type="GO" id="GO:0005634">
    <property type="term" value="C:nucleus"/>
    <property type="evidence" value="ECO:0007669"/>
    <property type="project" value="TreeGrafter"/>
</dbReference>
<feature type="active site" evidence="4">
    <location>
        <position position="400"/>
    </location>
</feature>
<evidence type="ECO:0000256" key="2">
    <source>
        <dbReference type="ARBA" id="ARBA00012255"/>
    </source>
</evidence>
<evidence type="ECO:0000259" key="7">
    <source>
        <dbReference type="Pfam" id="PF20811"/>
    </source>
</evidence>
<dbReference type="Pfam" id="PF05028">
    <property type="entry name" value="PARG_cat_C"/>
    <property type="match status" value="1"/>
</dbReference>
<evidence type="ECO:0000256" key="5">
    <source>
        <dbReference type="SAM" id="MobiDB-lite"/>
    </source>
</evidence>
<dbReference type="AlphaFoldDB" id="A0A6P7J9M9"/>
<dbReference type="InterPro" id="IPR007724">
    <property type="entry name" value="Poly_GlycHdrlase"/>
</dbReference>
<evidence type="ECO:0000313" key="9">
    <source>
        <dbReference type="RefSeq" id="XP_028273383.1"/>
    </source>
</evidence>
<dbReference type="OrthoDB" id="1937899at2759"/>
<dbReference type="GO" id="GO:0006282">
    <property type="term" value="P:regulation of DNA repair"/>
    <property type="evidence" value="ECO:0007669"/>
    <property type="project" value="InterPro"/>
</dbReference>
<evidence type="ECO:0000256" key="4">
    <source>
        <dbReference type="PIRSR" id="PIRSR607724-1"/>
    </source>
</evidence>
<feature type="active site" evidence="4">
    <location>
        <position position="418"/>
    </location>
</feature>
<name>A0A6P7J9M9_9TELE</name>
<dbReference type="PANTHER" id="PTHR12837">
    <property type="entry name" value="POLY ADP-RIBOSE GLYCOHYDROLASE"/>
    <property type="match status" value="1"/>
</dbReference>
<evidence type="ECO:0000256" key="3">
    <source>
        <dbReference type="ARBA" id="ARBA00022801"/>
    </source>
</evidence>
<organism evidence="8 9">
    <name type="scientific">Parambassis ranga</name>
    <name type="common">Indian glassy fish</name>
    <dbReference type="NCBI Taxonomy" id="210632"/>
    <lineage>
        <taxon>Eukaryota</taxon>
        <taxon>Metazoa</taxon>
        <taxon>Chordata</taxon>
        <taxon>Craniata</taxon>
        <taxon>Vertebrata</taxon>
        <taxon>Euteleostomi</taxon>
        <taxon>Actinopterygii</taxon>
        <taxon>Neopterygii</taxon>
        <taxon>Teleostei</taxon>
        <taxon>Neoteleostei</taxon>
        <taxon>Acanthomorphata</taxon>
        <taxon>Ovalentaria</taxon>
        <taxon>Ambassidae</taxon>
        <taxon>Parambassis</taxon>
    </lineage>
</organism>
<dbReference type="GO" id="GO:0005737">
    <property type="term" value="C:cytoplasm"/>
    <property type="evidence" value="ECO:0007669"/>
    <property type="project" value="TreeGrafter"/>
</dbReference>
<dbReference type="RefSeq" id="XP_028273383.1">
    <property type="nucleotide sequence ID" value="XM_028417582.1"/>
</dbReference>
<dbReference type="Proteomes" id="UP000515145">
    <property type="component" value="Chromosome 12"/>
</dbReference>
<feature type="domain" description="PARG helical" evidence="7">
    <location>
        <begin position="244"/>
        <end position="362"/>
    </location>
</feature>
<gene>
    <name evidence="9" type="primary">pargl</name>
</gene>
<dbReference type="FunCoup" id="A0A6P7J9M9">
    <property type="interactions" value="1"/>
</dbReference>
<dbReference type="GeneID" id="114443498"/>
<reference evidence="9" key="1">
    <citation type="submission" date="2025-08" db="UniProtKB">
        <authorList>
            <consortium name="RefSeq"/>
        </authorList>
    </citation>
    <scope>IDENTIFICATION</scope>
</reference>
<keyword evidence="3" id="KW-0378">Hydrolase</keyword>
<feature type="region of interest" description="Disordered" evidence="5">
    <location>
        <begin position="1"/>
        <end position="120"/>
    </location>
</feature>
<feature type="compositionally biased region" description="Basic and acidic residues" evidence="5">
    <location>
        <begin position="68"/>
        <end position="90"/>
    </location>
</feature>
<evidence type="ECO:0000256" key="1">
    <source>
        <dbReference type="ARBA" id="ARBA00009545"/>
    </source>
</evidence>
<evidence type="ECO:0000313" key="8">
    <source>
        <dbReference type="Proteomes" id="UP000515145"/>
    </source>
</evidence>
<feature type="compositionally biased region" description="Basic and acidic residues" evidence="5">
    <location>
        <begin position="14"/>
        <end position="32"/>
    </location>
</feature>
<dbReference type="GO" id="GO:0005975">
    <property type="term" value="P:carbohydrate metabolic process"/>
    <property type="evidence" value="ECO:0007669"/>
    <property type="project" value="InterPro"/>
</dbReference>
<dbReference type="CTD" id="797792"/>
<evidence type="ECO:0000259" key="6">
    <source>
        <dbReference type="Pfam" id="PF05028"/>
    </source>
</evidence>
<dbReference type="InterPro" id="IPR048362">
    <property type="entry name" value="PARG_helical"/>
</dbReference>